<accession>A0ABV6RY99</accession>
<dbReference type="RefSeq" id="WP_386672947.1">
    <property type="nucleotide sequence ID" value="NZ_JBHLTG010000006.1"/>
</dbReference>
<evidence type="ECO:0000313" key="1">
    <source>
        <dbReference type="EMBL" id="MFC0680848.1"/>
    </source>
</evidence>
<keyword evidence="2" id="KW-1185">Reference proteome</keyword>
<gene>
    <name evidence="1" type="ORF">ACFFGH_23705</name>
</gene>
<reference evidence="1 2" key="1">
    <citation type="submission" date="2024-09" db="EMBL/GenBank/DDBJ databases">
        <authorList>
            <person name="Sun Q."/>
            <person name="Mori K."/>
        </authorList>
    </citation>
    <scope>NUCLEOTIDE SEQUENCE [LARGE SCALE GENOMIC DNA]</scope>
    <source>
        <strain evidence="1 2">KCTC 23076</strain>
    </source>
</reference>
<evidence type="ECO:0008006" key="3">
    <source>
        <dbReference type="Google" id="ProtNLM"/>
    </source>
</evidence>
<evidence type="ECO:0000313" key="2">
    <source>
        <dbReference type="Proteomes" id="UP001589896"/>
    </source>
</evidence>
<name>A0ABV6RY99_9GAMM</name>
<organism evidence="1 2">
    <name type="scientific">Lysobacter korlensis</name>
    <dbReference type="NCBI Taxonomy" id="553636"/>
    <lineage>
        <taxon>Bacteria</taxon>
        <taxon>Pseudomonadati</taxon>
        <taxon>Pseudomonadota</taxon>
        <taxon>Gammaproteobacteria</taxon>
        <taxon>Lysobacterales</taxon>
        <taxon>Lysobacteraceae</taxon>
        <taxon>Lysobacter</taxon>
    </lineage>
</organism>
<comment type="caution">
    <text evidence="1">The sequence shown here is derived from an EMBL/GenBank/DDBJ whole genome shotgun (WGS) entry which is preliminary data.</text>
</comment>
<sequence>MRTVRPALARVADRRSHPASADVPRRANGGWWSTSHVQGVAADLERGHLYYSFTTLLVKTDFAGAVLGTVEGFTGHLGDVTFDPAGRRLYASLEYKAAAAFYVAVFDVDAIDRPGLLAADSDVVRTVHLAEVAADYAADTDGSGTFDGDRADTADHRYGCSGIDGISLGPAFGSASESRLLTVAYGVYANLERHDNDHQVLLQYRLEEWDGLALPLDEAAPHRSGPAAPDGKYFVRTGNTRFGVQNLEYDSWSGRWFLGVYAGSKPWFPNYTLFAVDATAAPVTGPLIGIPGERGPLLQLADDGLWDPVTGIRGWYEKADVGLESLGDGRFLLSSASAFAGLQTSDLALCRWTGDPAHPFEPLPVRGRRASRSRQADSLAFQL</sequence>
<protein>
    <recommendedName>
        <fullName evidence="3">Phytase-like domain-containing protein</fullName>
    </recommendedName>
</protein>
<dbReference type="Proteomes" id="UP001589896">
    <property type="component" value="Unassembled WGS sequence"/>
</dbReference>
<dbReference type="EMBL" id="JBHLTG010000006">
    <property type="protein sequence ID" value="MFC0680848.1"/>
    <property type="molecule type" value="Genomic_DNA"/>
</dbReference>
<proteinExistence type="predicted"/>
<dbReference type="SUPFAM" id="SSF63825">
    <property type="entry name" value="YWTD domain"/>
    <property type="match status" value="1"/>
</dbReference>